<sequence length="265" mass="28829">MNTLDLFSLKNKVALITGGERMYGKSASEALVDAGAKLYMACPFLEAAEQTAQELRARGGDVTSVQYFQDNPESIRNLVETIIKAEGHIDVLVNASRVIPQGGVGWFQEEKGLDWSVKVNSAGWMYVTMLVGEQMMRQKSGSIISFASMMGLIGIEKHNYDGEPGMGDGAYGHDYAVNKSGIIAWTRHAASYYGRFGVRVNTICPGGLKSDRTPELFSQNYSRHTQLGRLANTDDVKGPILFLASEASSYMTGLSIPVDGGYTCI</sequence>
<evidence type="ECO:0000256" key="1">
    <source>
        <dbReference type="ARBA" id="ARBA00006484"/>
    </source>
</evidence>
<organism evidence="2">
    <name type="scientific">bioreactor metagenome</name>
    <dbReference type="NCBI Taxonomy" id="1076179"/>
    <lineage>
        <taxon>unclassified sequences</taxon>
        <taxon>metagenomes</taxon>
        <taxon>ecological metagenomes</taxon>
    </lineage>
</organism>
<name>A0A644XBT1_9ZZZZ</name>
<protein>
    <submittedName>
        <fullName evidence="2">NADP-dependent 7-alpha-hydroxysteroid dehydrogenase</fullName>
        <ecNumber evidence="2">1.1.1.-</ecNumber>
    </submittedName>
</protein>
<evidence type="ECO:0000313" key="2">
    <source>
        <dbReference type="EMBL" id="MPM13221.1"/>
    </source>
</evidence>
<accession>A0A644XBT1</accession>
<reference evidence="2" key="1">
    <citation type="submission" date="2019-08" db="EMBL/GenBank/DDBJ databases">
        <authorList>
            <person name="Kucharzyk K."/>
            <person name="Murdoch R.W."/>
            <person name="Higgins S."/>
            <person name="Loffler F."/>
        </authorList>
    </citation>
    <scope>NUCLEOTIDE SEQUENCE</scope>
</reference>
<dbReference type="InterPro" id="IPR036291">
    <property type="entry name" value="NAD(P)-bd_dom_sf"/>
</dbReference>
<dbReference type="Pfam" id="PF13561">
    <property type="entry name" value="adh_short_C2"/>
    <property type="match status" value="1"/>
</dbReference>
<dbReference type="PANTHER" id="PTHR42760:SF40">
    <property type="entry name" value="3-OXOACYL-[ACYL-CARRIER-PROTEIN] REDUCTASE, CHLOROPLASTIC"/>
    <property type="match status" value="1"/>
</dbReference>
<dbReference type="PRINTS" id="PR00080">
    <property type="entry name" value="SDRFAMILY"/>
</dbReference>
<proteinExistence type="inferred from homology"/>
<comment type="similarity">
    <text evidence="1">Belongs to the short-chain dehydrogenases/reductases (SDR) family.</text>
</comment>
<dbReference type="PRINTS" id="PR00081">
    <property type="entry name" value="GDHRDH"/>
</dbReference>
<dbReference type="AlphaFoldDB" id="A0A644XBT1"/>
<dbReference type="Gene3D" id="3.40.50.720">
    <property type="entry name" value="NAD(P)-binding Rossmann-like Domain"/>
    <property type="match status" value="1"/>
</dbReference>
<dbReference type="EMBL" id="VSSQ01002086">
    <property type="protein sequence ID" value="MPM13221.1"/>
    <property type="molecule type" value="Genomic_DNA"/>
</dbReference>
<dbReference type="GO" id="GO:0030497">
    <property type="term" value="P:fatty acid elongation"/>
    <property type="evidence" value="ECO:0007669"/>
    <property type="project" value="TreeGrafter"/>
</dbReference>
<dbReference type="EC" id="1.1.1.-" evidence="2"/>
<dbReference type="GO" id="GO:0016616">
    <property type="term" value="F:oxidoreductase activity, acting on the CH-OH group of donors, NAD or NADP as acceptor"/>
    <property type="evidence" value="ECO:0007669"/>
    <property type="project" value="TreeGrafter"/>
</dbReference>
<keyword evidence="2" id="KW-0560">Oxidoreductase</keyword>
<comment type="caution">
    <text evidence="2">The sequence shown here is derived from an EMBL/GenBank/DDBJ whole genome shotgun (WGS) entry which is preliminary data.</text>
</comment>
<dbReference type="PANTHER" id="PTHR42760">
    <property type="entry name" value="SHORT-CHAIN DEHYDROGENASES/REDUCTASES FAMILY MEMBER"/>
    <property type="match status" value="1"/>
</dbReference>
<gene>
    <name evidence="2" type="ORF">SDC9_59577</name>
</gene>
<dbReference type="SUPFAM" id="SSF51735">
    <property type="entry name" value="NAD(P)-binding Rossmann-fold domains"/>
    <property type="match status" value="1"/>
</dbReference>
<dbReference type="InterPro" id="IPR002347">
    <property type="entry name" value="SDR_fam"/>
</dbReference>